<protein>
    <submittedName>
        <fullName evidence="1">Uncharacterized protein</fullName>
    </submittedName>
</protein>
<evidence type="ECO:0000313" key="1">
    <source>
        <dbReference type="EMBL" id="KAG8521947.1"/>
    </source>
</evidence>
<dbReference type="InterPro" id="IPR024049">
    <property type="entry name" value="eRF1_1_sf"/>
</dbReference>
<sequence>MALIIPHEDQLPRAAKMLADELGITPKIKSWPLQGLKFCNKMPANDSVVNYGTIVTEVKSTLAVTLSNQSIRHCIVTTNSTQSFLQHYFQMRASWLHCSKSSAAHFGTLQGNTRSISMALFRSRKEPLHSRLNKDEFLRWEPSLIELEHLADMILDKATEHIDRREKYPLTPEQEKDKSQVTKTQDKIMSRLRMCPCCGQPDAPETHWKQREELQKHPVVCSGEPQHTVPTGRVRLLSQRCLVGEAEVAVHRTHNAVHRQERITGSRSMRARCGGEGWSEEQHLCRLLDFHTKGSNQEAIYLSAILKQWPN</sequence>
<name>A0A8J6DU19_GALPY</name>
<accession>A0A8J6DU19</accession>
<proteinExistence type="predicted"/>
<reference evidence="1" key="1">
    <citation type="journal article" date="2021" name="Evol. Appl.">
        <title>The genome of the Pyrenean desman and the effects of bottlenecks and inbreeding on the genomic landscape of an endangered species.</title>
        <authorList>
            <person name="Escoda L."/>
            <person name="Castresana J."/>
        </authorList>
    </citation>
    <scope>NUCLEOTIDE SEQUENCE</scope>
    <source>
        <strain evidence="1">IBE-C5619</strain>
    </source>
</reference>
<dbReference type="Proteomes" id="UP000700334">
    <property type="component" value="Unassembled WGS sequence"/>
</dbReference>
<organism evidence="1 2">
    <name type="scientific">Galemys pyrenaicus</name>
    <name type="common">Iberian desman</name>
    <name type="synonym">Pyrenean desman</name>
    <dbReference type="NCBI Taxonomy" id="202257"/>
    <lineage>
        <taxon>Eukaryota</taxon>
        <taxon>Metazoa</taxon>
        <taxon>Chordata</taxon>
        <taxon>Craniata</taxon>
        <taxon>Vertebrata</taxon>
        <taxon>Euteleostomi</taxon>
        <taxon>Mammalia</taxon>
        <taxon>Eutheria</taxon>
        <taxon>Laurasiatheria</taxon>
        <taxon>Eulipotyphla</taxon>
        <taxon>Talpidae</taxon>
        <taxon>Galemys</taxon>
    </lineage>
</organism>
<dbReference type="AlphaFoldDB" id="A0A8J6DU19"/>
<dbReference type="SUPFAM" id="SSF55481">
    <property type="entry name" value="N-terminal domain of eukaryotic peptide chain release factor subunit 1, ERF1"/>
    <property type="match status" value="1"/>
</dbReference>
<evidence type="ECO:0000313" key="2">
    <source>
        <dbReference type="Proteomes" id="UP000700334"/>
    </source>
</evidence>
<gene>
    <name evidence="1" type="ORF">J0S82_016394</name>
</gene>
<comment type="caution">
    <text evidence="1">The sequence shown here is derived from an EMBL/GenBank/DDBJ whole genome shotgun (WGS) entry which is preliminary data.</text>
</comment>
<keyword evidence="2" id="KW-1185">Reference proteome</keyword>
<dbReference type="EMBL" id="JAGFMF010011455">
    <property type="protein sequence ID" value="KAG8521947.1"/>
    <property type="molecule type" value="Genomic_DNA"/>
</dbReference>